<evidence type="ECO:0000313" key="7">
    <source>
        <dbReference type="EMBL" id="EKO37095.1"/>
    </source>
</evidence>
<comment type="subcellular location">
    <subcellularLocation>
        <location evidence="1">Cell membrane</location>
    </subcellularLocation>
</comment>
<evidence type="ECO:0000256" key="5">
    <source>
        <dbReference type="ARBA" id="ARBA00023136"/>
    </source>
</evidence>
<dbReference type="Proteomes" id="UP000010310">
    <property type="component" value="Unassembled WGS sequence"/>
</dbReference>
<evidence type="ECO:0000313" key="8">
    <source>
        <dbReference type="Proteomes" id="UP000010310"/>
    </source>
</evidence>
<dbReference type="GO" id="GO:0005886">
    <property type="term" value="C:plasma membrane"/>
    <property type="evidence" value="ECO:0007669"/>
    <property type="project" value="UniProtKB-SubCell"/>
</dbReference>
<dbReference type="GO" id="GO:0015081">
    <property type="term" value="F:sodium ion transmembrane transporter activity"/>
    <property type="evidence" value="ECO:0007669"/>
    <property type="project" value="InterPro"/>
</dbReference>
<feature type="transmembrane region" description="Helical" evidence="6">
    <location>
        <begin position="12"/>
        <end position="36"/>
    </location>
</feature>
<comment type="caution">
    <text evidence="7">The sequence shown here is derived from an EMBL/GenBank/DDBJ whole genome shotgun (WGS) entry which is preliminary data.</text>
</comment>
<keyword evidence="3 6" id="KW-0812">Transmembrane</keyword>
<keyword evidence="2" id="KW-1003">Cell membrane</keyword>
<protein>
    <submittedName>
        <fullName evidence="7">Oxaloacetate decarboxylase, gamma chain</fullName>
    </submittedName>
</protein>
<evidence type="ECO:0000256" key="6">
    <source>
        <dbReference type="SAM" id="Phobius"/>
    </source>
</evidence>
<accession>K6GJF9</accession>
<keyword evidence="4 6" id="KW-1133">Transmembrane helix</keyword>
<keyword evidence="5 6" id="KW-0472">Membrane</keyword>
<reference evidence="7 8" key="1">
    <citation type="submission" date="2012-09" db="EMBL/GenBank/DDBJ databases">
        <authorList>
            <person name="Dupont C.L."/>
            <person name="Rusch D.B."/>
            <person name="Lombardo M.-J."/>
            <person name="Novotny M."/>
            <person name="Yee-Greenbaum J."/>
            <person name="Laskin R."/>
        </authorList>
    </citation>
    <scope>NUCLEOTIDE SEQUENCE [LARGE SCALE GENOMIC DNA]</scope>
    <source>
        <strain evidence="7">SAR86E</strain>
    </source>
</reference>
<evidence type="ECO:0000256" key="3">
    <source>
        <dbReference type="ARBA" id="ARBA00022692"/>
    </source>
</evidence>
<name>K6GJF9_9GAMM</name>
<gene>
    <name evidence="7" type="ORF">B273_0053</name>
</gene>
<organism evidence="7 8">
    <name type="scientific">SAR86 cluster bacterium SAR86E</name>
    <dbReference type="NCBI Taxonomy" id="1208365"/>
    <lineage>
        <taxon>Bacteria</taxon>
        <taxon>Pseudomonadati</taxon>
        <taxon>Pseudomonadota</taxon>
        <taxon>Gammaproteobacteria</taxon>
        <taxon>SAR86 cluster</taxon>
    </lineage>
</organism>
<dbReference type="InterPro" id="IPR005899">
    <property type="entry name" value="Na_pump_deCOase"/>
</dbReference>
<dbReference type="STRING" id="1208365.B273_0053"/>
<dbReference type="AlphaFoldDB" id="K6GJF9"/>
<proteinExistence type="predicted"/>
<evidence type="ECO:0000256" key="2">
    <source>
        <dbReference type="ARBA" id="ARBA00022475"/>
    </source>
</evidence>
<dbReference type="GO" id="GO:0036376">
    <property type="term" value="P:sodium ion export across plasma membrane"/>
    <property type="evidence" value="ECO:0007669"/>
    <property type="project" value="InterPro"/>
</dbReference>
<dbReference type="EMBL" id="AMWX01000001">
    <property type="protein sequence ID" value="EKO37095.1"/>
    <property type="molecule type" value="Genomic_DNA"/>
</dbReference>
<evidence type="ECO:0000256" key="1">
    <source>
        <dbReference type="ARBA" id="ARBA00004236"/>
    </source>
</evidence>
<dbReference type="Pfam" id="PF04277">
    <property type="entry name" value="OAD_gamma"/>
    <property type="match status" value="1"/>
</dbReference>
<evidence type="ECO:0000256" key="4">
    <source>
        <dbReference type="ARBA" id="ARBA00022989"/>
    </source>
</evidence>
<keyword evidence="8" id="KW-1185">Reference proteome</keyword>
<sequence>MIEQNILIQEGINLLLTGMVIVFTFLVLLIISVNLLRLLFSSSTQDNELSHNARNSLVQVNNETHHKIIKEVLGGIRS</sequence>